<accession>A0AA86SNB5</accession>
<dbReference type="EMBL" id="OY731404">
    <property type="protein sequence ID" value="CAJ1967627.1"/>
    <property type="molecule type" value="Genomic_DNA"/>
</dbReference>
<evidence type="ECO:0000313" key="3">
    <source>
        <dbReference type="Proteomes" id="UP001189624"/>
    </source>
</evidence>
<proteinExistence type="predicted"/>
<feature type="region of interest" description="Disordered" evidence="1">
    <location>
        <begin position="1"/>
        <end position="25"/>
    </location>
</feature>
<dbReference type="AlphaFoldDB" id="A0AA86SNB5"/>
<protein>
    <submittedName>
        <fullName evidence="2">Uncharacterized protein</fullName>
    </submittedName>
</protein>
<dbReference type="Proteomes" id="UP001189624">
    <property type="component" value="Chromosome 7"/>
</dbReference>
<organism evidence="2 3">
    <name type="scientific">Sphenostylis stenocarpa</name>
    <dbReference type="NCBI Taxonomy" id="92480"/>
    <lineage>
        <taxon>Eukaryota</taxon>
        <taxon>Viridiplantae</taxon>
        <taxon>Streptophyta</taxon>
        <taxon>Embryophyta</taxon>
        <taxon>Tracheophyta</taxon>
        <taxon>Spermatophyta</taxon>
        <taxon>Magnoliopsida</taxon>
        <taxon>eudicotyledons</taxon>
        <taxon>Gunneridae</taxon>
        <taxon>Pentapetalae</taxon>
        <taxon>rosids</taxon>
        <taxon>fabids</taxon>
        <taxon>Fabales</taxon>
        <taxon>Fabaceae</taxon>
        <taxon>Papilionoideae</taxon>
        <taxon>50 kb inversion clade</taxon>
        <taxon>NPAAA clade</taxon>
        <taxon>indigoferoid/millettioid clade</taxon>
        <taxon>Phaseoleae</taxon>
        <taxon>Sphenostylis</taxon>
    </lineage>
</organism>
<evidence type="ECO:0000313" key="2">
    <source>
        <dbReference type="EMBL" id="CAJ1967627.1"/>
    </source>
</evidence>
<dbReference type="Gramene" id="rna-AYBTSS11_LOCUS21281">
    <property type="protein sequence ID" value="CAJ1967627.1"/>
    <property type="gene ID" value="gene-AYBTSS11_LOCUS21281"/>
</dbReference>
<evidence type="ECO:0000256" key="1">
    <source>
        <dbReference type="SAM" id="MobiDB-lite"/>
    </source>
</evidence>
<sequence length="145" mass="16648">MNGRGGKSMEEMNYGGRRKDDAVRVEGKDKEVVDGFCFQANGENMKARHSVKMAHGRYGVWKPCISIDNDSEKKRKTSYEDAEMDPEIQHLIETFWEVDNCPPSLTGEISLHVNKTEEARHLPPRPPSRPPPKKMLRVYKTHHLC</sequence>
<name>A0AA86SNB5_9FABA</name>
<keyword evidence="3" id="KW-1185">Reference proteome</keyword>
<reference evidence="2" key="1">
    <citation type="submission" date="2023-10" db="EMBL/GenBank/DDBJ databases">
        <authorList>
            <person name="Domelevo Entfellner J.-B."/>
        </authorList>
    </citation>
    <scope>NUCLEOTIDE SEQUENCE</scope>
</reference>
<gene>
    <name evidence="2" type="ORF">AYBTSS11_LOCUS21281</name>
</gene>